<proteinExistence type="predicted"/>
<dbReference type="InterPro" id="IPR016181">
    <property type="entry name" value="Acyl_CoA_acyltransferase"/>
</dbReference>
<dbReference type="Pfam" id="PF00583">
    <property type="entry name" value="Acetyltransf_1"/>
    <property type="match status" value="1"/>
</dbReference>
<feature type="domain" description="N-acetyltransferase" evidence="1">
    <location>
        <begin position="13"/>
        <end position="176"/>
    </location>
</feature>
<evidence type="ECO:0000259" key="1">
    <source>
        <dbReference type="PROSITE" id="PS51186"/>
    </source>
</evidence>
<sequence length="181" mass="20970">MRTSHHRLCVPACILRPAKQDDLPFLRQLYHSFRSDELARIPWSQEDKQAFLDQQFNLQHRYYVAAFPQTDFLIIEKDGTSIGRLYIDFDADIWHIVDIGFLPECRNLGLGSGTLKAIQHAAVTREIPGIALHVDRNNRRAYDLYMALGFMVIETTVTHIRMEWRSHRLLPEPADEPSGVN</sequence>
<dbReference type="CDD" id="cd04301">
    <property type="entry name" value="NAT_SF"/>
    <property type="match status" value="1"/>
</dbReference>
<accession>A0ABS7LN12</accession>
<name>A0ABS7LN12_9HYPH</name>
<dbReference type="Gene3D" id="3.40.630.30">
    <property type="match status" value="1"/>
</dbReference>
<reference evidence="2 3" key="1">
    <citation type="submission" date="2020-06" db="EMBL/GenBank/DDBJ databases">
        <title>Global-level population genomics: horizontal gene transfer, symbiosis and evolution in Rhizobia.</title>
        <authorList>
            <person name="Gai Y."/>
        </authorList>
    </citation>
    <scope>NUCLEOTIDE SEQUENCE [LARGE SCALE GENOMIC DNA]</scope>
    <source>
        <strain evidence="2 3">PLR6_1b</strain>
    </source>
</reference>
<dbReference type="SUPFAM" id="SSF55729">
    <property type="entry name" value="Acyl-CoA N-acyltransferases (Nat)"/>
    <property type="match status" value="1"/>
</dbReference>
<organism evidence="2 3">
    <name type="scientific">Rhizobium bangladeshense</name>
    <dbReference type="NCBI Taxonomy" id="1138189"/>
    <lineage>
        <taxon>Bacteria</taxon>
        <taxon>Pseudomonadati</taxon>
        <taxon>Pseudomonadota</taxon>
        <taxon>Alphaproteobacteria</taxon>
        <taxon>Hyphomicrobiales</taxon>
        <taxon>Rhizobiaceae</taxon>
        <taxon>Rhizobium/Agrobacterium group</taxon>
        <taxon>Rhizobium</taxon>
    </lineage>
</organism>
<evidence type="ECO:0000313" key="2">
    <source>
        <dbReference type="EMBL" id="MBY3592800.1"/>
    </source>
</evidence>
<dbReference type="Proteomes" id="UP000720124">
    <property type="component" value="Unassembled WGS sequence"/>
</dbReference>
<comment type="caution">
    <text evidence="2">The sequence shown here is derived from an EMBL/GenBank/DDBJ whole genome shotgun (WGS) entry which is preliminary data.</text>
</comment>
<evidence type="ECO:0000313" key="3">
    <source>
        <dbReference type="Proteomes" id="UP000720124"/>
    </source>
</evidence>
<dbReference type="RefSeq" id="WP_221095098.1">
    <property type="nucleotide sequence ID" value="NZ_JABDWX010000011.1"/>
</dbReference>
<dbReference type="EMBL" id="JABTXI010000010">
    <property type="protein sequence ID" value="MBY3592800.1"/>
    <property type="molecule type" value="Genomic_DNA"/>
</dbReference>
<dbReference type="PROSITE" id="PS51186">
    <property type="entry name" value="GNAT"/>
    <property type="match status" value="1"/>
</dbReference>
<dbReference type="InterPro" id="IPR000182">
    <property type="entry name" value="GNAT_dom"/>
</dbReference>
<protein>
    <submittedName>
        <fullName evidence="2">GNAT family N-acetyltransferase</fullName>
    </submittedName>
</protein>
<gene>
    <name evidence="2" type="ORF">HJA87_23380</name>
</gene>
<keyword evidence="3" id="KW-1185">Reference proteome</keyword>